<comment type="caution">
    <text evidence="2">The sequence shown here is derived from an EMBL/GenBank/DDBJ whole genome shotgun (WGS) entry which is preliminary data.</text>
</comment>
<evidence type="ECO:0000313" key="3">
    <source>
        <dbReference type="Proteomes" id="UP001295684"/>
    </source>
</evidence>
<dbReference type="EMBL" id="CAMPGE010000328">
    <property type="protein sequence ID" value="CAI2359070.1"/>
    <property type="molecule type" value="Genomic_DNA"/>
</dbReference>
<reference evidence="2" key="1">
    <citation type="submission" date="2023-07" db="EMBL/GenBank/DDBJ databases">
        <authorList>
            <consortium name="AG Swart"/>
            <person name="Singh M."/>
            <person name="Singh A."/>
            <person name="Seah K."/>
            <person name="Emmerich C."/>
        </authorList>
    </citation>
    <scope>NUCLEOTIDE SEQUENCE</scope>
    <source>
        <strain evidence="2">DP1</strain>
    </source>
</reference>
<dbReference type="Proteomes" id="UP001295684">
    <property type="component" value="Unassembled WGS sequence"/>
</dbReference>
<feature type="compositionally biased region" description="Basic and acidic residues" evidence="1">
    <location>
        <begin position="288"/>
        <end position="298"/>
    </location>
</feature>
<keyword evidence="3" id="KW-1185">Reference proteome</keyword>
<gene>
    <name evidence="2" type="ORF">ECRASSUSDP1_LOCUS355</name>
</gene>
<dbReference type="AlphaFoldDB" id="A0AAD1X694"/>
<protein>
    <submittedName>
        <fullName evidence="2">Uncharacterized protein</fullName>
    </submittedName>
</protein>
<sequence>MDKYESEFKKHCQEVREFIASRNNTKNLRVYELTKMLRKGNFKAKPSITSTPTPPKSISKNQLSHPKKKPKCSKKFQLKKKLVLKINSIFETNSSSAKSTSTMRSTGSINKNKPNVDVCKRESSFKLEAREGYPFSGRSLLAKSLSRNTKGCEPCASALNEPGLEEFENGNLKYTKKKLSNSGSQKRYYQSSSPYGGNNENSNHCLKNWVSPIKRFMPVKIKSKLQKPRMLFRNKSGYHTQDKSESTFSSPLQGLEQNKMIKCLKNDLKKFITHSRERKCGTSILQKPKTEKPEEIQRANKPKPRTITTTESKEEGRYKAAQPKIMLKPVLSTLFRNELNTDLKLTRNLVEIKTRNGHQTSVASNCEGDLARRNLERIVLHKFGSYTPN</sequence>
<evidence type="ECO:0000313" key="2">
    <source>
        <dbReference type="EMBL" id="CAI2359070.1"/>
    </source>
</evidence>
<evidence type="ECO:0000256" key="1">
    <source>
        <dbReference type="SAM" id="MobiDB-lite"/>
    </source>
</evidence>
<feature type="region of interest" description="Disordered" evidence="1">
    <location>
        <begin position="282"/>
        <end position="313"/>
    </location>
</feature>
<proteinExistence type="predicted"/>
<name>A0AAD1X694_EUPCR</name>
<accession>A0AAD1X694</accession>
<feature type="compositionally biased region" description="Low complexity" evidence="1">
    <location>
        <begin position="45"/>
        <end position="60"/>
    </location>
</feature>
<feature type="region of interest" description="Disordered" evidence="1">
    <location>
        <begin position="42"/>
        <end position="71"/>
    </location>
</feature>
<feature type="region of interest" description="Disordered" evidence="1">
    <location>
        <begin position="95"/>
        <end position="115"/>
    </location>
</feature>
<organism evidence="2 3">
    <name type="scientific">Euplotes crassus</name>
    <dbReference type="NCBI Taxonomy" id="5936"/>
    <lineage>
        <taxon>Eukaryota</taxon>
        <taxon>Sar</taxon>
        <taxon>Alveolata</taxon>
        <taxon>Ciliophora</taxon>
        <taxon>Intramacronucleata</taxon>
        <taxon>Spirotrichea</taxon>
        <taxon>Hypotrichia</taxon>
        <taxon>Euplotida</taxon>
        <taxon>Euplotidae</taxon>
        <taxon>Moneuplotes</taxon>
    </lineage>
</organism>
<feature type="compositionally biased region" description="Low complexity" evidence="1">
    <location>
        <begin position="95"/>
        <end position="106"/>
    </location>
</feature>